<evidence type="ECO:0000313" key="1">
    <source>
        <dbReference type="EMBL" id="BDR54125.1"/>
    </source>
</evidence>
<name>A0ABM8BB32_9BIFI</name>
<keyword evidence="2" id="KW-1185">Reference proteome</keyword>
<dbReference type="RefSeq" id="WP_317643147.1">
    <property type="nucleotide sequence ID" value="NZ_AP026800.1"/>
</dbReference>
<organism evidence="1 2">
    <name type="scientific">Bombiscardovia apis</name>
    <dbReference type="NCBI Taxonomy" id="2932182"/>
    <lineage>
        <taxon>Bacteria</taxon>
        <taxon>Bacillati</taxon>
        <taxon>Actinomycetota</taxon>
        <taxon>Actinomycetes</taxon>
        <taxon>Bifidobacteriales</taxon>
        <taxon>Bifidobacteriaceae</taxon>
        <taxon>Bombiscardovia</taxon>
    </lineage>
</organism>
<protein>
    <submittedName>
        <fullName evidence="1">Uncharacterized protein</fullName>
    </submittedName>
</protein>
<gene>
    <name evidence="1" type="ORF">KIMH_02360</name>
</gene>
<proteinExistence type="predicted"/>
<dbReference type="EMBL" id="AP026800">
    <property type="protein sequence ID" value="BDR54125.1"/>
    <property type="molecule type" value="Genomic_DNA"/>
</dbReference>
<dbReference type="Proteomes" id="UP001321748">
    <property type="component" value="Chromosome"/>
</dbReference>
<evidence type="ECO:0000313" key="2">
    <source>
        <dbReference type="Proteomes" id="UP001321748"/>
    </source>
</evidence>
<accession>A0ABM8BB32</accession>
<reference evidence="1 2" key="1">
    <citation type="journal article" date="2023" name="Microbiol. Spectr.">
        <title>Symbiosis of Carpenter Bees with Uncharacterized Lactic Acid Bacteria Showing NAD Auxotrophy.</title>
        <authorList>
            <person name="Kawasaki S."/>
            <person name="Ozawa K."/>
            <person name="Mori T."/>
            <person name="Yamamoto A."/>
            <person name="Ito M."/>
            <person name="Ohkuma M."/>
            <person name="Sakamoto M."/>
            <person name="Matsutani M."/>
        </authorList>
    </citation>
    <scope>NUCLEOTIDE SEQUENCE [LARGE SCALE GENOMIC DNA]</scope>
    <source>
        <strain evidence="1 2">KimH</strain>
    </source>
</reference>
<sequence length="292" mass="32020">MMGEFNKQLAEQLAGVSAIEQAGQAGTALISLWPLTDATQLDNDAKYGENLQVRITRVMARVMTGLDVTIPDAEFVYEGADEIPGRPQEIVDALLAANDACDTMAGYSRSCDFAQVRAAVQYCDAGWSEQETDAAEQVVESAIAAVCPRNGEIEASAEPTVVAQRLAISMETVYQMAQALDLQEGSERKALPVLLLANELNERLEIPRYYVGNDQLSELLRLAQGSDGLQEAALAMAPSIQSEWEQHKVDVLWDPDEAQRKAKEEDERKSREALMAKFAHIPEDPNKPPVEL</sequence>